<gene>
    <name evidence="2" type="ORF">GGD45_005194</name>
</gene>
<keyword evidence="3" id="KW-1185">Reference proteome</keyword>
<protein>
    <submittedName>
        <fullName evidence="2">Catechol 2,3-dioxygenase-like lactoylglutathione lyase family enzyme</fullName>
    </submittedName>
</protein>
<dbReference type="InterPro" id="IPR004360">
    <property type="entry name" value="Glyas_Fos-R_dOase_dom"/>
</dbReference>
<dbReference type="SUPFAM" id="SSF54593">
    <property type="entry name" value="Glyoxalase/Bleomycin resistance protein/Dihydroxybiphenyl dioxygenase"/>
    <property type="match status" value="1"/>
</dbReference>
<accession>A0ABR6R6D5</accession>
<sequence>MYPNRREDQLLHHISFGVSDIEKAAAFYDAAFAPLAYVRVWEDLTAGDPDQAIGYGPAGGGDKFAIKLRGKEARAPGSGFHLAFAAPNREAVLSFYEAALAHGGTDNGPPGLRPHYGPDYFAAFVIDPDGHRIEVVTKASP</sequence>
<dbReference type="PROSITE" id="PS51819">
    <property type="entry name" value="VOC"/>
    <property type="match status" value="1"/>
</dbReference>
<dbReference type="PANTHER" id="PTHR35006">
    <property type="entry name" value="GLYOXALASE FAMILY PROTEIN (AFU_ORTHOLOGUE AFUA_5G14830)"/>
    <property type="match status" value="1"/>
</dbReference>
<evidence type="ECO:0000259" key="1">
    <source>
        <dbReference type="PROSITE" id="PS51819"/>
    </source>
</evidence>
<dbReference type="InterPro" id="IPR029068">
    <property type="entry name" value="Glyas_Bleomycin-R_OHBP_Dase"/>
</dbReference>
<dbReference type="CDD" id="cd07262">
    <property type="entry name" value="VOC_like"/>
    <property type="match status" value="1"/>
</dbReference>
<feature type="domain" description="VOC" evidence="1">
    <location>
        <begin position="10"/>
        <end position="138"/>
    </location>
</feature>
<dbReference type="Gene3D" id="3.10.180.10">
    <property type="entry name" value="2,3-Dihydroxybiphenyl 1,2-Dioxygenase, domain 1"/>
    <property type="match status" value="1"/>
</dbReference>
<organism evidence="2 3">
    <name type="scientific">Rhizobium tropici</name>
    <dbReference type="NCBI Taxonomy" id="398"/>
    <lineage>
        <taxon>Bacteria</taxon>
        <taxon>Pseudomonadati</taxon>
        <taxon>Pseudomonadota</taxon>
        <taxon>Alphaproteobacteria</taxon>
        <taxon>Hyphomicrobiales</taxon>
        <taxon>Rhizobiaceae</taxon>
        <taxon>Rhizobium/Agrobacterium group</taxon>
        <taxon>Rhizobium</taxon>
    </lineage>
</organism>
<evidence type="ECO:0000313" key="3">
    <source>
        <dbReference type="Proteomes" id="UP000526625"/>
    </source>
</evidence>
<dbReference type="EMBL" id="JACHBF010000020">
    <property type="protein sequence ID" value="MBB6494747.1"/>
    <property type="molecule type" value="Genomic_DNA"/>
</dbReference>
<dbReference type="Pfam" id="PF00903">
    <property type="entry name" value="Glyoxalase"/>
    <property type="match status" value="1"/>
</dbReference>
<dbReference type="PANTHER" id="PTHR35006:SF4">
    <property type="entry name" value="BLR7706 PROTEIN"/>
    <property type="match status" value="1"/>
</dbReference>
<reference evidence="2 3" key="1">
    <citation type="submission" date="2020-08" db="EMBL/GenBank/DDBJ databases">
        <title>Genomic Encyclopedia of Type Strains, Phase IV (KMG-V): Genome sequencing to study the core and pangenomes of soil and plant-associated prokaryotes.</title>
        <authorList>
            <person name="Whitman W."/>
        </authorList>
    </citation>
    <scope>NUCLEOTIDE SEQUENCE [LARGE SCALE GENOMIC DNA]</scope>
    <source>
        <strain evidence="2 3">SEMIA 4059</strain>
    </source>
</reference>
<dbReference type="Proteomes" id="UP000526625">
    <property type="component" value="Unassembled WGS sequence"/>
</dbReference>
<name>A0ABR6R6D5_RHITR</name>
<evidence type="ECO:0000313" key="2">
    <source>
        <dbReference type="EMBL" id="MBB6494747.1"/>
    </source>
</evidence>
<comment type="caution">
    <text evidence="2">The sequence shown here is derived from an EMBL/GenBank/DDBJ whole genome shotgun (WGS) entry which is preliminary data.</text>
</comment>
<proteinExistence type="predicted"/>
<dbReference type="InterPro" id="IPR037523">
    <property type="entry name" value="VOC_core"/>
</dbReference>